<feature type="transmembrane region" description="Helical" evidence="1">
    <location>
        <begin position="123"/>
        <end position="144"/>
    </location>
</feature>
<dbReference type="Proteomes" id="UP000268857">
    <property type="component" value="Unassembled WGS sequence"/>
</dbReference>
<keyword evidence="1" id="KW-0812">Transmembrane</keyword>
<reference evidence="2 3" key="1">
    <citation type="journal article" date="2019" name="Genome Biol. Evol.">
        <title>Day and night: Metabolic profiles and evolutionary relationships of six axenic non-marine cyanobacteria.</title>
        <authorList>
            <person name="Will S.E."/>
            <person name="Henke P."/>
            <person name="Boedeker C."/>
            <person name="Huang S."/>
            <person name="Brinkmann H."/>
            <person name="Rohde M."/>
            <person name="Jarek M."/>
            <person name="Friedl T."/>
            <person name="Seufert S."/>
            <person name="Schumacher M."/>
            <person name="Overmann J."/>
            <person name="Neumann-Schaal M."/>
            <person name="Petersen J."/>
        </authorList>
    </citation>
    <scope>NUCLEOTIDE SEQUENCE [LARGE SCALE GENOMIC DNA]</scope>
    <source>
        <strain evidence="2 3">PCC 6912</strain>
    </source>
</reference>
<comment type="caution">
    <text evidence="2">The sequence shown here is derived from an EMBL/GenBank/DDBJ whole genome shotgun (WGS) entry which is preliminary data.</text>
</comment>
<dbReference type="AlphaFoldDB" id="A0A3S0Y3F6"/>
<dbReference type="RefSeq" id="WP_016875422.1">
    <property type="nucleotide sequence ID" value="NZ_AJLN01000100.1"/>
</dbReference>
<organism evidence="2 3">
    <name type="scientific">Chlorogloeopsis fritschii PCC 6912</name>
    <dbReference type="NCBI Taxonomy" id="211165"/>
    <lineage>
        <taxon>Bacteria</taxon>
        <taxon>Bacillati</taxon>
        <taxon>Cyanobacteriota</taxon>
        <taxon>Cyanophyceae</taxon>
        <taxon>Nostocales</taxon>
        <taxon>Chlorogloeopsidaceae</taxon>
        <taxon>Chlorogloeopsis</taxon>
    </lineage>
</organism>
<proteinExistence type="predicted"/>
<evidence type="ECO:0000313" key="2">
    <source>
        <dbReference type="EMBL" id="RUR84498.1"/>
    </source>
</evidence>
<dbReference type="OrthoDB" id="582270at2"/>
<evidence type="ECO:0000256" key="1">
    <source>
        <dbReference type="SAM" id="Phobius"/>
    </source>
</evidence>
<evidence type="ECO:0000313" key="3">
    <source>
        <dbReference type="Proteomes" id="UP000268857"/>
    </source>
</evidence>
<dbReference type="STRING" id="211165.GCA_000317285_04018"/>
<keyword evidence="1" id="KW-0472">Membrane</keyword>
<keyword evidence="3" id="KW-1185">Reference proteome</keyword>
<dbReference type="EMBL" id="RSCJ01000004">
    <property type="protein sequence ID" value="RUR84498.1"/>
    <property type="molecule type" value="Genomic_DNA"/>
</dbReference>
<gene>
    <name evidence="2" type="ORF">PCC6912_13930</name>
</gene>
<feature type="transmembrane region" description="Helical" evidence="1">
    <location>
        <begin position="85"/>
        <end position="103"/>
    </location>
</feature>
<name>A0A3S0Y3F6_CHLFR</name>
<protein>
    <submittedName>
        <fullName evidence="2">Uncharacterized protein</fullName>
    </submittedName>
</protein>
<sequence>MNATLKTSAIVAGDNIVSSLGKKRLEVALAIATCAIGSGGASAAPTPGIEVPKQVVLTASDIAMYTSIWKIYFQEDLSDKNVIEMLAELGLVTVAAAGTAYVVSKVSTAVLCEITDWLGPMGWAVGAAIAGSLTGLFGAAWAVYCDYLFCQKQPQPV</sequence>
<accession>A0A3S0Y3F6</accession>
<keyword evidence="1" id="KW-1133">Transmembrane helix</keyword>